<organism evidence="11 12">
    <name type="scientific">Pseudodesulfovibrio profundus</name>
    <dbReference type="NCBI Taxonomy" id="57320"/>
    <lineage>
        <taxon>Bacteria</taxon>
        <taxon>Pseudomonadati</taxon>
        <taxon>Thermodesulfobacteriota</taxon>
        <taxon>Desulfovibrionia</taxon>
        <taxon>Desulfovibrionales</taxon>
        <taxon>Desulfovibrionaceae</taxon>
    </lineage>
</organism>
<dbReference type="GO" id="GO:0005524">
    <property type="term" value="F:ATP binding"/>
    <property type="evidence" value="ECO:0007669"/>
    <property type="project" value="UniProtKB-KW"/>
</dbReference>
<dbReference type="PROSITE" id="PS00676">
    <property type="entry name" value="SIGMA54_INTERACT_2"/>
    <property type="match status" value="1"/>
</dbReference>
<evidence type="ECO:0000256" key="3">
    <source>
        <dbReference type="ARBA" id="ARBA00023015"/>
    </source>
</evidence>
<proteinExistence type="predicted"/>
<evidence type="ECO:0000256" key="1">
    <source>
        <dbReference type="ARBA" id="ARBA00022741"/>
    </source>
</evidence>
<dbReference type="Gene3D" id="3.40.50.2300">
    <property type="match status" value="1"/>
</dbReference>
<dbReference type="InterPro" id="IPR027417">
    <property type="entry name" value="P-loop_NTPase"/>
</dbReference>
<dbReference type="InterPro" id="IPR058031">
    <property type="entry name" value="AAA_lid_NorR"/>
</dbReference>
<feature type="domain" description="PAS" evidence="9">
    <location>
        <begin position="253"/>
        <end position="297"/>
    </location>
</feature>
<dbReference type="InterPro" id="IPR001789">
    <property type="entry name" value="Sig_transdc_resp-reg_receiver"/>
</dbReference>
<keyword evidence="3" id="KW-0805">Transcription regulation</keyword>
<dbReference type="AlphaFoldDB" id="A0A2C8FBW5"/>
<dbReference type="InterPro" id="IPR025662">
    <property type="entry name" value="Sigma_54_int_dom_ATP-bd_1"/>
</dbReference>
<dbReference type="SUPFAM" id="SSF46689">
    <property type="entry name" value="Homeodomain-like"/>
    <property type="match status" value="1"/>
</dbReference>
<dbReference type="InterPro" id="IPR002078">
    <property type="entry name" value="Sigma_54_int"/>
</dbReference>
<evidence type="ECO:0000256" key="4">
    <source>
        <dbReference type="ARBA" id="ARBA00023125"/>
    </source>
</evidence>
<name>A0A2C8FBW5_9BACT</name>
<evidence type="ECO:0000313" key="11">
    <source>
        <dbReference type="EMBL" id="SOB59939.1"/>
    </source>
</evidence>
<sequence length="963" mass="107847">MSSTILVAMSDAAIHTLIHDILSRRGCRVLSASSLEEAENMTGTTGAEVAFVDMSLDGDVAGFIYRCRSRNIPVVALVDSHLEHPSDYIADIGGMAHMKMPLTRDLIESLARQGIEMHRCWKALSDNGACPHSGLQMQEVLEAVDDAVFLLDADMYLSVANDVGLRQIGGDSDNVVGRPYLSLLPRPSAKLLRETLEQVKASGKERRVEEFVNGHVYSTTVRPVFEGAVLSGMVVVTRDHSAQRRSEEGLAESEKRYRSVYDAARDAIIMFDRADGSILDCNVAARRLYGYSEEAMLEMSIADLSGEPERSMDVIRSGTGRVPLQYHVRKGGAQFPVEMSMSHFMNNDRDVCTAYIRDISQHKMVQEALQEGARLYRAVVEDQTELICRYAPDGLLTFVNGAYARFFGVDEDEIIGHEFFPELAEQERRDLRHWVRQAGPAEPVFDREQQVLRSDGEPRWLLWTNRAILNNRGEVQEVQAVGRDVTERREAERALSVATEEKERYRRNLEATFRSIPDAIISVDSQCRVIATNSAASPFLVLERAKVRGKAMEDLVADSGNPCLTVVKQVLTSGKPVRGYEAKLDLPSLGERMVELNCTPLIDPDKEHSGAVLVIRDVSRIVDLEKRLHERHGFRGIIGRSSRMQDMYKLLEQLSSLESTVLILGESGTGKELVAEALHYGGPRASASMIKVNCSALSESLLESELFGHVRGAFTGAVRDKVGRIQAAQGGSLFLDEIGDISPLIQLKLLRFLEQKEYERVGESKTHSADVRIIAATNVDLMQAVKQGTFREDLYYRLNVMPVALPPLRERQADIPLLADHFLEVFSRQFKKTFSKVSDEVMDIFMSYGWPGNVRELRHILEHACILCPGGAIELRHMRRDLVEQMRMSAYPTAANLPFAERDEGMIAMREQSIPINHNRKVGREVVLEVLNQCGGNKARAARELGIHRATLYRKLKRWGLEE</sequence>
<dbReference type="PROSITE" id="PS00675">
    <property type="entry name" value="SIGMA54_INTERACT_1"/>
    <property type="match status" value="1"/>
</dbReference>
<dbReference type="Proteomes" id="UP000219215">
    <property type="component" value="Chromosome DPRO"/>
</dbReference>
<keyword evidence="6" id="KW-0597">Phosphoprotein</keyword>
<dbReference type="InterPro" id="IPR025943">
    <property type="entry name" value="Sigma_54_int_dom_ATP-bd_2"/>
</dbReference>
<dbReference type="InterPro" id="IPR025944">
    <property type="entry name" value="Sigma_54_int_dom_CS"/>
</dbReference>
<dbReference type="Gene3D" id="3.30.450.20">
    <property type="entry name" value="PAS domain"/>
    <property type="match status" value="4"/>
</dbReference>
<dbReference type="CDD" id="cd00130">
    <property type="entry name" value="PAS"/>
    <property type="match status" value="4"/>
</dbReference>
<feature type="domain" description="Response regulatory" evidence="8">
    <location>
        <begin position="4"/>
        <end position="115"/>
    </location>
</feature>
<evidence type="ECO:0000259" key="10">
    <source>
        <dbReference type="PROSITE" id="PS50113"/>
    </source>
</evidence>
<gene>
    <name evidence="11" type="ORF">DPRO_3029</name>
</gene>
<feature type="domain" description="PAS" evidence="9">
    <location>
        <begin position="133"/>
        <end position="203"/>
    </location>
</feature>
<dbReference type="KEGG" id="pprf:DPRO_3029"/>
<dbReference type="InterPro" id="IPR011006">
    <property type="entry name" value="CheY-like_superfamily"/>
</dbReference>
<keyword evidence="5" id="KW-0804">Transcription</keyword>
<dbReference type="SUPFAM" id="SSF52540">
    <property type="entry name" value="P-loop containing nucleoside triphosphate hydrolases"/>
    <property type="match status" value="1"/>
</dbReference>
<evidence type="ECO:0000259" key="8">
    <source>
        <dbReference type="PROSITE" id="PS50110"/>
    </source>
</evidence>
<dbReference type="Pfam" id="PF02954">
    <property type="entry name" value="HTH_8"/>
    <property type="match status" value="1"/>
</dbReference>
<dbReference type="InterPro" id="IPR001610">
    <property type="entry name" value="PAC"/>
</dbReference>
<dbReference type="PANTHER" id="PTHR32071">
    <property type="entry name" value="TRANSCRIPTIONAL REGULATORY PROTEIN"/>
    <property type="match status" value="1"/>
</dbReference>
<dbReference type="CDD" id="cd00009">
    <property type="entry name" value="AAA"/>
    <property type="match status" value="1"/>
</dbReference>
<dbReference type="RefSeq" id="WP_232005612.1">
    <property type="nucleotide sequence ID" value="NZ_LT907975.1"/>
</dbReference>
<dbReference type="SMART" id="SM00091">
    <property type="entry name" value="PAS"/>
    <property type="match status" value="4"/>
</dbReference>
<feature type="domain" description="Sigma-54 factor interaction" evidence="7">
    <location>
        <begin position="637"/>
        <end position="866"/>
    </location>
</feature>
<dbReference type="Pfam" id="PF13426">
    <property type="entry name" value="PAS_9"/>
    <property type="match status" value="1"/>
</dbReference>
<evidence type="ECO:0000256" key="6">
    <source>
        <dbReference type="PROSITE-ProRule" id="PRU00169"/>
    </source>
</evidence>
<evidence type="ECO:0000313" key="12">
    <source>
        <dbReference type="Proteomes" id="UP000219215"/>
    </source>
</evidence>
<reference evidence="12" key="1">
    <citation type="submission" date="2017-09" db="EMBL/GenBank/DDBJ databases">
        <authorList>
            <person name="Regsiter A."/>
            <person name="William W."/>
        </authorList>
    </citation>
    <scope>NUCLEOTIDE SEQUENCE [LARGE SCALE GENOMIC DNA]</scope>
    <source>
        <strain evidence="12">500-1</strain>
    </source>
</reference>
<dbReference type="Gene3D" id="1.10.8.60">
    <property type="match status" value="1"/>
</dbReference>
<dbReference type="PROSITE" id="PS50113">
    <property type="entry name" value="PAC"/>
    <property type="match status" value="1"/>
</dbReference>
<dbReference type="PROSITE" id="PS50112">
    <property type="entry name" value="PAS"/>
    <property type="match status" value="3"/>
</dbReference>
<dbReference type="PROSITE" id="PS00688">
    <property type="entry name" value="SIGMA54_INTERACT_3"/>
    <property type="match status" value="1"/>
</dbReference>
<dbReference type="SUPFAM" id="SSF52172">
    <property type="entry name" value="CheY-like"/>
    <property type="match status" value="1"/>
</dbReference>
<dbReference type="Pfam" id="PF25601">
    <property type="entry name" value="AAA_lid_14"/>
    <property type="match status" value="1"/>
</dbReference>
<dbReference type="FunFam" id="3.40.50.300:FF:000006">
    <property type="entry name" value="DNA-binding transcriptional regulator NtrC"/>
    <property type="match status" value="1"/>
</dbReference>
<dbReference type="PANTHER" id="PTHR32071:SF113">
    <property type="entry name" value="ALGINATE BIOSYNTHESIS TRANSCRIPTIONAL REGULATORY PROTEIN ALGB"/>
    <property type="match status" value="1"/>
</dbReference>
<keyword evidence="4" id="KW-0238">DNA-binding</keyword>
<keyword evidence="12" id="KW-1185">Reference proteome</keyword>
<dbReference type="InterPro" id="IPR000014">
    <property type="entry name" value="PAS"/>
</dbReference>
<dbReference type="InterPro" id="IPR009057">
    <property type="entry name" value="Homeodomain-like_sf"/>
</dbReference>
<dbReference type="PROSITE" id="PS50045">
    <property type="entry name" value="SIGMA54_INTERACT_4"/>
    <property type="match status" value="1"/>
</dbReference>
<feature type="domain" description="PAS" evidence="9">
    <location>
        <begin position="372"/>
        <end position="430"/>
    </location>
</feature>
<feature type="domain" description="PAC" evidence="10">
    <location>
        <begin position="445"/>
        <end position="497"/>
    </location>
</feature>
<accession>A0A2C8FBW5</accession>
<dbReference type="SMART" id="SM00086">
    <property type="entry name" value="PAC"/>
    <property type="match status" value="1"/>
</dbReference>
<evidence type="ECO:0000259" key="9">
    <source>
        <dbReference type="PROSITE" id="PS50112"/>
    </source>
</evidence>
<dbReference type="PRINTS" id="PR01590">
    <property type="entry name" value="HTHFIS"/>
</dbReference>
<dbReference type="EMBL" id="LT907975">
    <property type="protein sequence ID" value="SOB59939.1"/>
    <property type="molecule type" value="Genomic_DNA"/>
</dbReference>
<dbReference type="InterPro" id="IPR035965">
    <property type="entry name" value="PAS-like_dom_sf"/>
</dbReference>
<feature type="modified residue" description="4-aspartylphosphate" evidence="6">
    <location>
        <position position="53"/>
    </location>
</feature>
<dbReference type="GO" id="GO:0006355">
    <property type="term" value="P:regulation of DNA-templated transcription"/>
    <property type="evidence" value="ECO:0007669"/>
    <property type="project" value="InterPro"/>
</dbReference>
<dbReference type="Pfam" id="PF00158">
    <property type="entry name" value="Sigma54_activat"/>
    <property type="match status" value="1"/>
</dbReference>
<dbReference type="Gene3D" id="3.40.50.300">
    <property type="entry name" value="P-loop containing nucleotide triphosphate hydrolases"/>
    <property type="match status" value="1"/>
</dbReference>
<dbReference type="SMART" id="SM00382">
    <property type="entry name" value="AAA"/>
    <property type="match status" value="1"/>
</dbReference>
<evidence type="ECO:0000256" key="2">
    <source>
        <dbReference type="ARBA" id="ARBA00022840"/>
    </source>
</evidence>
<dbReference type="GO" id="GO:0043565">
    <property type="term" value="F:sequence-specific DNA binding"/>
    <property type="evidence" value="ECO:0007669"/>
    <property type="project" value="InterPro"/>
</dbReference>
<evidence type="ECO:0000256" key="5">
    <source>
        <dbReference type="ARBA" id="ARBA00023163"/>
    </source>
</evidence>
<dbReference type="InterPro" id="IPR000700">
    <property type="entry name" value="PAS-assoc_C"/>
</dbReference>
<dbReference type="InterPro" id="IPR002197">
    <property type="entry name" value="HTH_Fis"/>
</dbReference>
<evidence type="ECO:0000259" key="7">
    <source>
        <dbReference type="PROSITE" id="PS50045"/>
    </source>
</evidence>
<dbReference type="NCBIfam" id="TIGR00229">
    <property type="entry name" value="sensory_box"/>
    <property type="match status" value="3"/>
</dbReference>
<dbReference type="GO" id="GO:0000160">
    <property type="term" value="P:phosphorelay signal transduction system"/>
    <property type="evidence" value="ECO:0007669"/>
    <property type="project" value="InterPro"/>
</dbReference>
<dbReference type="InterPro" id="IPR003593">
    <property type="entry name" value="AAA+_ATPase"/>
</dbReference>
<protein>
    <submittedName>
        <fullName evidence="11">PAS modulated sigma54 specific transcriptional regulator, Fis family</fullName>
    </submittedName>
</protein>
<keyword evidence="1" id="KW-0547">Nucleotide-binding</keyword>
<dbReference type="SUPFAM" id="SSF55785">
    <property type="entry name" value="PYP-like sensor domain (PAS domain)"/>
    <property type="match status" value="4"/>
</dbReference>
<dbReference type="Gene3D" id="1.10.10.60">
    <property type="entry name" value="Homeodomain-like"/>
    <property type="match status" value="1"/>
</dbReference>
<dbReference type="Pfam" id="PF08448">
    <property type="entry name" value="PAS_4"/>
    <property type="match status" value="3"/>
</dbReference>
<dbReference type="InterPro" id="IPR013656">
    <property type="entry name" value="PAS_4"/>
</dbReference>
<dbReference type="PROSITE" id="PS50110">
    <property type="entry name" value="RESPONSE_REGULATORY"/>
    <property type="match status" value="1"/>
</dbReference>
<keyword evidence="2" id="KW-0067">ATP-binding</keyword>